<sequence>MAASSPQGLPPDLASPRIYPRPSLQESRSNGLTRSLLDDSIIQGRVYSNNLGARTVCTPKVENLDA</sequence>
<accession>A0ABY2HGR1</accession>
<gene>
    <name evidence="2" type="ORF">CCMA1212_000639</name>
</gene>
<evidence type="ECO:0000256" key="1">
    <source>
        <dbReference type="SAM" id="MobiDB-lite"/>
    </source>
</evidence>
<protein>
    <submittedName>
        <fullName evidence="2">Uncharacterized protein</fullName>
    </submittedName>
</protein>
<feature type="region of interest" description="Disordered" evidence="1">
    <location>
        <begin position="1"/>
        <end position="32"/>
    </location>
</feature>
<dbReference type="Proteomes" id="UP001642720">
    <property type="component" value="Unassembled WGS sequence"/>
</dbReference>
<comment type="caution">
    <text evidence="2">The sequence shown here is derived from an EMBL/GenBank/DDBJ whole genome shotgun (WGS) entry which is preliminary data.</text>
</comment>
<dbReference type="GeneID" id="300572550"/>
<dbReference type="EMBL" id="PPTA01000001">
    <property type="protein sequence ID" value="TFB07321.1"/>
    <property type="molecule type" value="Genomic_DNA"/>
</dbReference>
<evidence type="ECO:0000313" key="2">
    <source>
        <dbReference type="EMBL" id="TFB07321.1"/>
    </source>
</evidence>
<organism evidence="2 3">
    <name type="scientific">Trichoderma ghanense</name>
    <dbReference type="NCBI Taxonomy" id="65468"/>
    <lineage>
        <taxon>Eukaryota</taxon>
        <taxon>Fungi</taxon>
        <taxon>Dikarya</taxon>
        <taxon>Ascomycota</taxon>
        <taxon>Pezizomycotina</taxon>
        <taxon>Sordariomycetes</taxon>
        <taxon>Hypocreomycetidae</taxon>
        <taxon>Hypocreales</taxon>
        <taxon>Hypocreaceae</taxon>
        <taxon>Trichoderma</taxon>
    </lineage>
</organism>
<dbReference type="RefSeq" id="XP_073563522.1">
    <property type="nucleotide sequence ID" value="XM_073698100.1"/>
</dbReference>
<keyword evidence="3" id="KW-1185">Reference proteome</keyword>
<proteinExistence type="predicted"/>
<evidence type="ECO:0000313" key="3">
    <source>
        <dbReference type="Proteomes" id="UP001642720"/>
    </source>
</evidence>
<reference evidence="2 3" key="1">
    <citation type="submission" date="2018-01" db="EMBL/GenBank/DDBJ databases">
        <title>Genome characterization of the sugarcane-associated fungus Trichoderma ghanense CCMA-1212 and their application in lignocelulose bioconversion.</title>
        <authorList>
            <person name="Steindorff A.S."/>
            <person name="Mendes T.D."/>
            <person name="Vilela E.S.D."/>
            <person name="Rodrigues D.S."/>
            <person name="Formighieri E.F."/>
            <person name="Melo I.S."/>
            <person name="Favaro L.C.L."/>
        </authorList>
    </citation>
    <scope>NUCLEOTIDE SEQUENCE [LARGE SCALE GENOMIC DNA]</scope>
    <source>
        <strain evidence="2 3">CCMA-1212</strain>
    </source>
</reference>
<name>A0ABY2HGR1_9HYPO</name>